<keyword evidence="18" id="KW-0624">Polysaccharide degradation</keyword>
<feature type="compositionally biased region" description="Low complexity" evidence="23">
    <location>
        <begin position="319"/>
        <end position="412"/>
    </location>
</feature>
<evidence type="ECO:0000313" key="25">
    <source>
        <dbReference type="EMBL" id="KXJ92375.1"/>
    </source>
</evidence>
<dbReference type="InterPro" id="IPR050732">
    <property type="entry name" value="Beta-glucan_modifiers"/>
</dbReference>
<keyword evidence="15" id="KW-0119">Carbohydrate metabolism</keyword>
<keyword evidence="17" id="KW-0961">Cell wall biogenesis/degradation</keyword>
<evidence type="ECO:0000256" key="16">
    <source>
        <dbReference type="ARBA" id="ARBA00023288"/>
    </source>
</evidence>
<evidence type="ECO:0000256" key="3">
    <source>
        <dbReference type="ARBA" id="ARBA00004609"/>
    </source>
</evidence>
<evidence type="ECO:0000256" key="14">
    <source>
        <dbReference type="ARBA" id="ARBA00023180"/>
    </source>
</evidence>
<comment type="subcellular location">
    <subcellularLocation>
        <location evidence="3">Cell membrane</location>
        <topology evidence="3">Lipid-anchor</topology>
        <topology evidence="3">GPI-anchor</topology>
    </subcellularLocation>
    <subcellularLocation>
        <location evidence="2">Secreted</location>
        <location evidence="2">Cell wall</location>
    </subcellularLocation>
</comment>
<sequence length="469" mass="46960">MRATFTAASLLALSSIAEAAKGFNYGSTFTTGAAKSQSDFEAEFRTAAQLEGTSGFTSARLYTMIQAGTTSDPISAIPAALNTSTTLLLGLWASAGQTVFTNEINALKAAIAQYGDAFAKAVDGISVGSEDLYRSSPQGIAAGSNVGTDAATIVNYIRQVREAIAGTALSGAKIGHVDTWTAWVEGSTQPVIQACDWIGQDAYPYFEQENQNAIGNNKDLFYQSLAATTRAVNGKPVWITETGFPVSGKTVGQAVPSLENAETYWQEVGCAIFQTTSVWWYTLQDAAPATPNPSFGVIGNTLTTTPLYNLTCGAASGQGSSSSSSSALPSSSSASQATSGSASASPTTGGQLSSASPAASSSAATTAAGTSSLPDSGGSPQSIPSSQIALESSSVATPSVTTTYTKPATTPTQGGGTVATGGTTTATSAVTVTPVPTTVPAAGAPGRSGLASSAALGALFVAIVAGIAM</sequence>
<dbReference type="GO" id="GO:0005576">
    <property type="term" value="C:extracellular region"/>
    <property type="evidence" value="ECO:0007669"/>
    <property type="project" value="TreeGrafter"/>
</dbReference>
<keyword evidence="9" id="KW-0964">Secreted</keyword>
<dbReference type="GO" id="GO:0042973">
    <property type="term" value="F:glucan endo-1,3-beta-D-glucosidase activity"/>
    <property type="evidence" value="ECO:0007669"/>
    <property type="project" value="UniProtKB-EC"/>
</dbReference>
<dbReference type="FunCoup" id="A0A136J5C1">
    <property type="interactions" value="398"/>
</dbReference>
<comment type="catalytic activity">
    <reaction evidence="1">
        <text>Hydrolysis of (1-&gt;3)-beta-D-glucosidic linkages in (1-&gt;3)-beta-D-glucans.</text>
        <dbReference type="EC" id="3.2.1.39"/>
    </reaction>
</comment>
<gene>
    <name evidence="25" type="ORF">Micbo1qcDRAFT_162640</name>
</gene>
<reference evidence="26" key="1">
    <citation type="submission" date="2016-02" db="EMBL/GenBank/DDBJ databases">
        <title>Draft genome sequence of Microdochium bolleyi, a fungal endophyte of beachgrass.</title>
        <authorList>
            <consortium name="DOE Joint Genome Institute"/>
            <person name="David A.S."/>
            <person name="May G."/>
            <person name="Haridas S."/>
            <person name="Lim J."/>
            <person name="Wang M."/>
            <person name="Labutti K."/>
            <person name="Lipzen A."/>
            <person name="Barry K."/>
            <person name="Grigoriev I.V."/>
        </authorList>
    </citation>
    <scope>NUCLEOTIDE SEQUENCE [LARGE SCALE GENOMIC DNA]</scope>
    <source>
        <strain evidence="26">J235TASD1</strain>
    </source>
</reference>
<keyword evidence="10" id="KW-0336">GPI-anchor</keyword>
<evidence type="ECO:0000256" key="22">
    <source>
        <dbReference type="RuleBase" id="RU004335"/>
    </source>
</evidence>
<protein>
    <recommendedName>
        <fullName evidence="6">Probable glucan endo-1,3-beta-glucosidase eglC</fullName>
        <ecNumber evidence="5">3.2.1.39</ecNumber>
    </recommendedName>
    <alternativeName>
        <fullName evidence="20">Endo-1,3-beta-glucanase eglC</fullName>
    </alternativeName>
    <alternativeName>
        <fullName evidence="21">Laminarinase eglC</fullName>
    </alternativeName>
</protein>
<dbReference type="EMBL" id="KQ964249">
    <property type="protein sequence ID" value="KXJ92375.1"/>
    <property type="molecule type" value="Genomic_DNA"/>
</dbReference>
<comment type="function">
    <text evidence="19">Glucanases play a role in cell expansion during growth, in cell-cell fusion during mating, and in spore release during sporulation. This enzyme may be involved in beta-glucan degradation and also function biosynthetically as a transglycosylase.</text>
</comment>
<dbReference type="OrthoDB" id="77201at2759"/>
<evidence type="ECO:0000256" key="11">
    <source>
        <dbReference type="ARBA" id="ARBA00022729"/>
    </source>
</evidence>
<dbReference type="GO" id="GO:0000272">
    <property type="term" value="P:polysaccharide catabolic process"/>
    <property type="evidence" value="ECO:0007669"/>
    <property type="project" value="UniProtKB-KW"/>
</dbReference>
<dbReference type="PANTHER" id="PTHR16631:SF13">
    <property type="entry name" value="GLUCAN ENDO-1,3-BETA-GLUCOSIDASE EGLC-RELATED"/>
    <property type="match status" value="1"/>
</dbReference>
<evidence type="ECO:0000256" key="10">
    <source>
        <dbReference type="ARBA" id="ARBA00022622"/>
    </source>
</evidence>
<dbReference type="EC" id="3.2.1.39" evidence="5"/>
<feature type="chain" id="PRO_5007293488" description="Probable glucan endo-1,3-beta-glucosidase eglC" evidence="24">
    <location>
        <begin position="20"/>
        <end position="469"/>
    </location>
</feature>
<evidence type="ECO:0000256" key="15">
    <source>
        <dbReference type="ARBA" id="ARBA00023277"/>
    </source>
</evidence>
<evidence type="ECO:0000256" key="7">
    <source>
        <dbReference type="ARBA" id="ARBA00022475"/>
    </source>
</evidence>
<dbReference type="Pfam" id="PF00332">
    <property type="entry name" value="Glyco_hydro_17"/>
    <property type="match status" value="1"/>
</dbReference>
<keyword evidence="12 25" id="KW-0378">Hydrolase</keyword>
<dbReference type="GO" id="GO:0098552">
    <property type="term" value="C:side of membrane"/>
    <property type="evidence" value="ECO:0007669"/>
    <property type="project" value="UniProtKB-KW"/>
</dbReference>
<evidence type="ECO:0000256" key="18">
    <source>
        <dbReference type="ARBA" id="ARBA00023326"/>
    </source>
</evidence>
<keyword evidence="7" id="KW-1003">Cell membrane</keyword>
<dbReference type="GO" id="GO:0009986">
    <property type="term" value="C:cell surface"/>
    <property type="evidence" value="ECO:0007669"/>
    <property type="project" value="TreeGrafter"/>
</dbReference>
<dbReference type="InParanoid" id="A0A136J5C1"/>
<dbReference type="Gene3D" id="3.20.20.80">
    <property type="entry name" value="Glycosidases"/>
    <property type="match status" value="1"/>
</dbReference>
<dbReference type="STRING" id="196109.A0A136J5C1"/>
<dbReference type="GO" id="GO:0005886">
    <property type="term" value="C:plasma membrane"/>
    <property type="evidence" value="ECO:0007669"/>
    <property type="project" value="UniProtKB-SubCell"/>
</dbReference>
<proteinExistence type="inferred from homology"/>
<name>A0A136J5C1_9PEZI</name>
<evidence type="ECO:0000256" key="8">
    <source>
        <dbReference type="ARBA" id="ARBA00022512"/>
    </source>
</evidence>
<evidence type="ECO:0000256" key="21">
    <source>
        <dbReference type="ARBA" id="ARBA00032906"/>
    </source>
</evidence>
<evidence type="ECO:0000256" key="4">
    <source>
        <dbReference type="ARBA" id="ARBA00008773"/>
    </source>
</evidence>
<keyword evidence="14" id="KW-0325">Glycoprotein</keyword>
<dbReference type="GO" id="GO:0071555">
    <property type="term" value="P:cell wall organization"/>
    <property type="evidence" value="ECO:0007669"/>
    <property type="project" value="UniProtKB-KW"/>
</dbReference>
<evidence type="ECO:0000256" key="6">
    <source>
        <dbReference type="ARBA" id="ARBA00019762"/>
    </source>
</evidence>
<dbReference type="Proteomes" id="UP000070501">
    <property type="component" value="Unassembled WGS sequence"/>
</dbReference>
<evidence type="ECO:0000256" key="12">
    <source>
        <dbReference type="ARBA" id="ARBA00022801"/>
    </source>
</evidence>
<dbReference type="InterPro" id="IPR000490">
    <property type="entry name" value="Glyco_hydro_17"/>
</dbReference>
<evidence type="ECO:0000256" key="17">
    <source>
        <dbReference type="ARBA" id="ARBA00023316"/>
    </source>
</evidence>
<dbReference type="SUPFAM" id="SSF51445">
    <property type="entry name" value="(Trans)glycosidases"/>
    <property type="match status" value="1"/>
</dbReference>
<dbReference type="GO" id="GO:0009277">
    <property type="term" value="C:fungal-type cell wall"/>
    <property type="evidence" value="ECO:0007669"/>
    <property type="project" value="TreeGrafter"/>
</dbReference>
<evidence type="ECO:0000256" key="13">
    <source>
        <dbReference type="ARBA" id="ARBA00023136"/>
    </source>
</evidence>
<dbReference type="AlphaFoldDB" id="A0A136J5C1"/>
<evidence type="ECO:0000256" key="20">
    <source>
        <dbReference type="ARBA" id="ARBA00032134"/>
    </source>
</evidence>
<evidence type="ECO:0000256" key="1">
    <source>
        <dbReference type="ARBA" id="ARBA00000382"/>
    </source>
</evidence>
<dbReference type="FunFam" id="3.20.20.80:FF:000233">
    <property type="entry name" value="Probable glucan endo-1,3-beta-glucosidase eglC"/>
    <property type="match status" value="1"/>
</dbReference>
<accession>A0A136J5C1</accession>
<evidence type="ECO:0000256" key="5">
    <source>
        <dbReference type="ARBA" id="ARBA00012780"/>
    </source>
</evidence>
<keyword evidence="13" id="KW-0472">Membrane</keyword>
<evidence type="ECO:0000256" key="19">
    <source>
        <dbReference type="ARBA" id="ARBA00025152"/>
    </source>
</evidence>
<evidence type="ECO:0000256" key="23">
    <source>
        <dbReference type="SAM" id="MobiDB-lite"/>
    </source>
</evidence>
<keyword evidence="26" id="KW-1185">Reference proteome</keyword>
<keyword evidence="11 24" id="KW-0732">Signal</keyword>
<evidence type="ECO:0000256" key="24">
    <source>
        <dbReference type="SAM" id="SignalP"/>
    </source>
</evidence>
<feature type="region of interest" description="Disordered" evidence="23">
    <location>
        <begin position="319"/>
        <end position="422"/>
    </location>
</feature>
<evidence type="ECO:0000313" key="26">
    <source>
        <dbReference type="Proteomes" id="UP000070501"/>
    </source>
</evidence>
<comment type="similarity">
    <text evidence="4 22">Belongs to the glycosyl hydrolase 17 family.</text>
</comment>
<keyword evidence="16" id="KW-0449">Lipoprotein</keyword>
<evidence type="ECO:0000256" key="2">
    <source>
        <dbReference type="ARBA" id="ARBA00004191"/>
    </source>
</evidence>
<feature type="signal peptide" evidence="24">
    <location>
        <begin position="1"/>
        <end position="19"/>
    </location>
</feature>
<dbReference type="PANTHER" id="PTHR16631">
    <property type="entry name" value="GLUCAN 1,3-BETA-GLUCOSIDASE"/>
    <property type="match status" value="1"/>
</dbReference>
<keyword evidence="8" id="KW-0134">Cell wall</keyword>
<dbReference type="InterPro" id="IPR017853">
    <property type="entry name" value="GH"/>
</dbReference>
<evidence type="ECO:0000256" key="9">
    <source>
        <dbReference type="ARBA" id="ARBA00022525"/>
    </source>
</evidence>
<organism evidence="25 26">
    <name type="scientific">Microdochium bolleyi</name>
    <dbReference type="NCBI Taxonomy" id="196109"/>
    <lineage>
        <taxon>Eukaryota</taxon>
        <taxon>Fungi</taxon>
        <taxon>Dikarya</taxon>
        <taxon>Ascomycota</taxon>
        <taxon>Pezizomycotina</taxon>
        <taxon>Sordariomycetes</taxon>
        <taxon>Xylariomycetidae</taxon>
        <taxon>Xylariales</taxon>
        <taxon>Microdochiaceae</taxon>
        <taxon>Microdochium</taxon>
    </lineage>
</organism>